<comment type="caution">
    <text evidence="4">The sequence shown here is derived from an EMBL/GenBank/DDBJ whole genome shotgun (WGS) entry which is preliminary data.</text>
</comment>
<dbReference type="PANTHER" id="PTHR47032:SF1">
    <property type="entry name" value="UDP-D-XYLOSE:L-FUCOSE ALPHA-1,3-D-XYLOSYLTRANSFERASE-RELATED"/>
    <property type="match status" value="1"/>
</dbReference>
<keyword evidence="2" id="KW-0812">Transmembrane</keyword>
<organism evidence="4 5">
    <name type="scientific">Zingiber officinale</name>
    <name type="common">Ginger</name>
    <name type="synonym">Amomum zingiber</name>
    <dbReference type="NCBI Taxonomy" id="94328"/>
    <lineage>
        <taxon>Eukaryota</taxon>
        <taxon>Viridiplantae</taxon>
        <taxon>Streptophyta</taxon>
        <taxon>Embryophyta</taxon>
        <taxon>Tracheophyta</taxon>
        <taxon>Spermatophyta</taxon>
        <taxon>Magnoliopsida</taxon>
        <taxon>Liliopsida</taxon>
        <taxon>Zingiberales</taxon>
        <taxon>Zingiberaceae</taxon>
        <taxon>Zingiber</taxon>
    </lineage>
</organism>
<dbReference type="PANTHER" id="PTHR47032">
    <property type="entry name" value="UDP-D-XYLOSE:L-FUCOSE ALPHA-1,3-D-XYLOSYLTRANSFERASE-RELATED"/>
    <property type="match status" value="1"/>
</dbReference>
<evidence type="ECO:0000259" key="3">
    <source>
        <dbReference type="Pfam" id="PF03407"/>
    </source>
</evidence>
<dbReference type="EC" id="2.4.2.-" evidence="2"/>
<evidence type="ECO:0000313" key="4">
    <source>
        <dbReference type="EMBL" id="KAG6499935.1"/>
    </source>
</evidence>
<dbReference type="InterPro" id="IPR005069">
    <property type="entry name" value="Nucl-diP-sugar_transferase"/>
</dbReference>
<proteinExistence type="inferred from homology"/>
<dbReference type="SUPFAM" id="SSF53448">
    <property type="entry name" value="Nucleotide-diphospho-sugar transferases"/>
    <property type="match status" value="1"/>
</dbReference>
<keyword evidence="2" id="KW-0961">Cell wall biogenesis/degradation</keyword>
<dbReference type="Pfam" id="PF03407">
    <property type="entry name" value="Nucleotid_trans"/>
    <property type="match status" value="2"/>
</dbReference>
<dbReference type="EMBL" id="JACMSC010000011">
    <property type="protein sequence ID" value="KAG6499935.1"/>
    <property type="molecule type" value="Genomic_DNA"/>
</dbReference>
<dbReference type="InterPro" id="IPR029044">
    <property type="entry name" value="Nucleotide-diphossugar_trans"/>
</dbReference>
<dbReference type="GO" id="GO:0035252">
    <property type="term" value="F:UDP-xylosyltransferase activity"/>
    <property type="evidence" value="ECO:0007669"/>
    <property type="project" value="TreeGrafter"/>
</dbReference>
<gene>
    <name evidence="4" type="ORF">ZIOFF_039749</name>
</gene>
<keyword evidence="2" id="KW-0808">Transferase</keyword>
<keyword evidence="2" id="KW-0472">Membrane</keyword>
<dbReference type="GO" id="GO:0000139">
    <property type="term" value="C:Golgi membrane"/>
    <property type="evidence" value="ECO:0007669"/>
    <property type="project" value="UniProtKB-SubCell"/>
</dbReference>
<reference evidence="4 5" key="1">
    <citation type="submission" date="2020-08" db="EMBL/GenBank/DDBJ databases">
        <title>Plant Genome Project.</title>
        <authorList>
            <person name="Zhang R.-G."/>
        </authorList>
    </citation>
    <scope>NUCLEOTIDE SEQUENCE [LARGE SCALE GENOMIC DNA]</scope>
    <source>
        <tissue evidence="4">Rhizome</tissue>
    </source>
</reference>
<evidence type="ECO:0000256" key="1">
    <source>
        <dbReference type="ARBA" id="ARBA00007033"/>
    </source>
</evidence>
<dbReference type="GO" id="GO:0010306">
    <property type="term" value="P:rhamnogalacturonan II biosynthetic process"/>
    <property type="evidence" value="ECO:0007669"/>
    <property type="project" value="TreeGrafter"/>
</dbReference>
<sequence length="743" mass="84396">MSLYQRQQPLPPAAKPYPLSPRASFNAQTQRTIPSFFLSGSGLVSILALLLLLGVFLPLSRPMAALFSSSSVDARHASASRWKDYTLARAAAFAARNRTVIVCAVSQPYLPFLNNWLISVARQKRQQQVIVIAEDYATLYEVNRRWPGHAVLVPPAPDSQTAHKFGSQGFFNFTSRRPRHLLHILELGYSVMYNDVDMVWLADPFRYLEGNHDVYFTDDMAAVSEASKSLSRFTPSREEGTDLYMQLHDFSSSDRRSKEGEVHSYCKPLLFRYVDLYLLPQAAFPSGGLYFKNASWVKETQGMHAIIHNNYITGFDKKIKRFKEYGLWLADDHTDESPLGQTEKRKRSRKLQQPITFNPPPISLPSPELTFIGGTCCASRFALMALNRRQPQLPAVAKHGLLSSRVSSQGITRSGLLSVLALLVLLLLVFLQLPGRRPVSALLYSFSLGEVDEVDEGPVSRWKDYTVARAAAFAARNDTLIVTSVSEPFLPMLNNWLISIARQKRQDQVLIFAEDYATLYEINRRWPGHAVLVQPAPDSQTAHDYGSQGFYNITSRRPRHLLDILELGYSVMYNDVDIVWVADPFRYLEGDHDVYFTDDMFAEKPLNHSHNLPPPETDGQTNICSCMIFLRPTRGGKKLIRNWIEEIRKQHWSENAKPHDQPAFNCALRKTAKEMDLHLLPQAAFPSGGLYFRNADWVKRTEGMHAIVHNNYMIGFQNKIKRFKDYGLWLADDHADESPLGQI</sequence>
<accession>A0A8J5G3T6</accession>
<evidence type="ECO:0000256" key="2">
    <source>
        <dbReference type="RuleBase" id="RU363055"/>
    </source>
</evidence>
<keyword evidence="5" id="KW-1185">Reference proteome</keyword>
<dbReference type="InterPro" id="IPR052636">
    <property type="entry name" value="UDP-D-xylose:L-fucose_XylT"/>
</dbReference>
<name>A0A8J5G3T6_ZINOF</name>
<dbReference type="AlphaFoldDB" id="A0A8J5G3T6"/>
<keyword evidence="2" id="KW-0735">Signal-anchor</keyword>
<feature type="transmembrane region" description="Helical" evidence="2">
    <location>
        <begin position="36"/>
        <end position="59"/>
    </location>
</feature>
<keyword evidence="2" id="KW-0328">Glycosyltransferase</keyword>
<comment type="similarity">
    <text evidence="1 2">Belongs to the glycosyltransferase 77 family.</text>
</comment>
<evidence type="ECO:0000313" key="5">
    <source>
        <dbReference type="Proteomes" id="UP000734854"/>
    </source>
</evidence>
<keyword evidence="2" id="KW-1133">Transmembrane helix</keyword>
<dbReference type="Proteomes" id="UP000734854">
    <property type="component" value="Unassembled WGS sequence"/>
</dbReference>
<feature type="domain" description="Nucleotide-diphospho-sugar transferase" evidence="3">
    <location>
        <begin position="506"/>
        <end position="723"/>
    </location>
</feature>
<keyword evidence="2" id="KW-0333">Golgi apparatus</keyword>
<protein>
    <recommendedName>
        <fullName evidence="2">Glycosyltransferase</fullName>
        <ecNumber evidence="2">2.4.2.-</ecNumber>
    </recommendedName>
</protein>
<feature type="domain" description="Nucleotide-diphospho-sugar transferase" evidence="3">
    <location>
        <begin position="127"/>
        <end position="322"/>
    </location>
</feature>
<comment type="subcellular location">
    <subcellularLocation>
        <location evidence="2">Golgi apparatus membrane</location>
        <topology evidence="2">Single-pass type II membrane protein</topology>
    </subcellularLocation>
</comment>